<dbReference type="PANTHER" id="PTHR42788">
    <property type="entry name" value="TAURINE IMPORT ATP-BINDING PROTEIN-RELATED"/>
    <property type="match status" value="1"/>
</dbReference>
<dbReference type="InterPro" id="IPR003439">
    <property type="entry name" value="ABC_transporter-like_ATP-bd"/>
</dbReference>
<dbReference type="GO" id="GO:0016887">
    <property type="term" value="F:ATP hydrolysis activity"/>
    <property type="evidence" value="ECO:0007669"/>
    <property type="project" value="InterPro"/>
</dbReference>
<dbReference type="EMBL" id="FNSV01000005">
    <property type="protein sequence ID" value="SED58507.1"/>
    <property type="molecule type" value="Genomic_DNA"/>
</dbReference>
<proteinExistence type="predicted"/>
<dbReference type="InterPro" id="IPR050166">
    <property type="entry name" value="ABC_transporter_ATP-bind"/>
</dbReference>
<dbReference type="SMART" id="SM00382">
    <property type="entry name" value="AAA"/>
    <property type="match status" value="1"/>
</dbReference>
<evidence type="ECO:0000256" key="2">
    <source>
        <dbReference type="ARBA" id="ARBA00022741"/>
    </source>
</evidence>
<dbReference type="RefSeq" id="WP_072941252.1">
    <property type="nucleotide sequence ID" value="NZ_FNSV01000005.1"/>
</dbReference>
<dbReference type="CDD" id="cd03293">
    <property type="entry name" value="ABC_NrtD_SsuB_transporters"/>
    <property type="match status" value="1"/>
</dbReference>
<evidence type="ECO:0000313" key="5">
    <source>
        <dbReference type="EMBL" id="SED58507.1"/>
    </source>
</evidence>
<sequence>MTQQVLAERFEQDAGPIAPRAHGTDWKIEAKRVAKIYPKPGSRSTKDATAVLDGFDLQIKSGEFLSLLGPSGCGKSTFLNILAGLETHNGGAVLVDGKRVEGVNKNVGVVFQGYALFPWLTAQKNVEVGLKIRGVPKAERRARAAKVLKTVGLEAAANRLPHQLSGGMRQRVAIARVLAYEPDILVFDEPFAALDAQTREFLQGELLRIWESGDTKKTILFVTHSIDEAIFLSDRIAVMTRAPGKVKTLFDIELPRPRDSDSRNSEEFAHIRSRVARVLEEEVHIGNDDH</sequence>
<feature type="domain" description="ABC transporter" evidence="4">
    <location>
        <begin position="28"/>
        <end position="266"/>
    </location>
</feature>
<gene>
    <name evidence="5" type="ORF">SAMN04490239_8875</name>
</gene>
<keyword evidence="2" id="KW-0547">Nucleotide-binding</keyword>
<dbReference type="Proteomes" id="UP000183561">
    <property type="component" value="Unassembled WGS sequence"/>
</dbReference>
<dbReference type="PROSITE" id="PS50893">
    <property type="entry name" value="ABC_TRANSPORTER_2"/>
    <property type="match status" value="1"/>
</dbReference>
<keyword evidence="1" id="KW-0813">Transport</keyword>
<evidence type="ECO:0000313" key="6">
    <source>
        <dbReference type="Proteomes" id="UP000183561"/>
    </source>
</evidence>
<reference evidence="6" key="1">
    <citation type="submission" date="2016-10" db="EMBL/GenBank/DDBJ databases">
        <authorList>
            <person name="Varghese N."/>
            <person name="Submissions S."/>
        </authorList>
    </citation>
    <scope>NUCLEOTIDE SEQUENCE [LARGE SCALE GENOMIC DNA]</scope>
    <source>
        <strain evidence="6">DSM 44498</strain>
    </source>
</reference>
<name>A0A1H5BW49_9NOCA</name>
<dbReference type="InterPro" id="IPR017871">
    <property type="entry name" value="ABC_transporter-like_CS"/>
</dbReference>
<evidence type="ECO:0000256" key="1">
    <source>
        <dbReference type="ARBA" id="ARBA00022448"/>
    </source>
</evidence>
<dbReference type="Pfam" id="PF00005">
    <property type="entry name" value="ABC_tran"/>
    <property type="match status" value="1"/>
</dbReference>
<protein>
    <submittedName>
        <fullName evidence="5">NitT/TauT family transport system ATP-binding protein</fullName>
    </submittedName>
</protein>
<dbReference type="InterPro" id="IPR027417">
    <property type="entry name" value="P-loop_NTPase"/>
</dbReference>
<dbReference type="PANTHER" id="PTHR42788:SF13">
    <property type="entry name" value="ALIPHATIC SULFONATES IMPORT ATP-BINDING PROTEIN SSUB"/>
    <property type="match status" value="1"/>
</dbReference>
<dbReference type="SUPFAM" id="SSF52540">
    <property type="entry name" value="P-loop containing nucleoside triphosphate hydrolases"/>
    <property type="match status" value="1"/>
</dbReference>
<dbReference type="PROSITE" id="PS00211">
    <property type="entry name" value="ABC_TRANSPORTER_1"/>
    <property type="match status" value="1"/>
</dbReference>
<dbReference type="OrthoDB" id="8773773at2"/>
<evidence type="ECO:0000259" key="4">
    <source>
        <dbReference type="PROSITE" id="PS50893"/>
    </source>
</evidence>
<keyword evidence="6" id="KW-1185">Reference proteome</keyword>
<dbReference type="InterPro" id="IPR003593">
    <property type="entry name" value="AAA+_ATPase"/>
</dbReference>
<dbReference type="GO" id="GO:0005524">
    <property type="term" value="F:ATP binding"/>
    <property type="evidence" value="ECO:0007669"/>
    <property type="project" value="UniProtKB-KW"/>
</dbReference>
<dbReference type="Gene3D" id="3.40.50.300">
    <property type="entry name" value="P-loop containing nucleotide triphosphate hydrolases"/>
    <property type="match status" value="1"/>
</dbReference>
<evidence type="ECO:0000256" key="3">
    <source>
        <dbReference type="ARBA" id="ARBA00022840"/>
    </source>
</evidence>
<organism evidence="5 6">
    <name type="scientific">Rhodococcus koreensis</name>
    <dbReference type="NCBI Taxonomy" id="99653"/>
    <lineage>
        <taxon>Bacteria</taxon>
        <taxon>Bacillati</taxon>
        <taxon>Actinomycetota</taxon>
        <taxon>Actinomycetes</taxon>
        <taxon>Mycobacteriales</taxon>
        <taxon>Nocardiaceae</taxon>
        <taxon>Rhodococcus</taxon>
    </lineage>
</organism>
<accession>A0A1H5BW49</accession>
<dbReference type="AlphaFoldDB" id="A0A1H5BW49"/>
<keyword evidence="3 5" id="KW-0067">ATP-binding</keyword>